<reference evidence="13" key="1">
    <citation type="journal article" date="2023" name="Nat. Commun.">
        <title>Diploid and tetraploid genomes of Acorus and the evolution of monocots.</title>
        <authorList>
            <person name="Ma L."/>
            <person name="Liu K.W."/>
            <person name="Li Z."/>
            <person name="Hsiao Y.Y."/>
            <person name="Qi Y."/>
            <person name="Fu T."/>
            <person name="Tang G.D."/>
            <person name="Zhang D."/>
            <person name="Sun W.H."/>
            <person name="Liu D.K."/>
            <person name="Li Y."/>
            <person name="Chen G.Z."/>
            <person name="Liu X.D."/>
            <person name="Liao X.Y."/>
            <person name="Jiang Y.T."/>
            <person name="Yu X."/>
            <person name="Hao Y."/>
            <person name="Huang J."/>
            <person name="Zhao X.W."/>
            <person name="Ke S."/>
            <person name="Chen Y.Y."/>
            <person name="Wu W.L."/>
            <person name="Hsu J.L."/>
            <person name="Lin Y.F."/>
            <person name="Huang M.D."/>
            <person name="Li C.Y."/>
            <person name="Huang L."/>
            <person name="Wang Z.W."/>
            <person name="Zhao X."/>
            <person name="Zhong W.Y."/>
            <person name="Peng D.H."/>
            <person name="Ahmad S."/>
            <person name="Lan S."/>
            <person name="Zhang J.S."/>
            <person name="Tsai W.C."/>
            <person name="Van de Peer Y."/>
            <person name="Liu Z.J."/>
        </authorList>
    </citation>
    <scope>NUCLEOTIDE SEQUENCE</scope>
    <source>
        <strain evidence="13">SCP</strain>
    </source>
</reference>
<keyword evidence="14" id="KW-1185">Reference proteome</keyword>
<dbReference type="SMART" id="SM00249">
    <property type="entry name" value="PHD"/>
    <property type="match status" value="3"/>
</dbReference>
<dbReference type="GO" id="GO:0005634">
    <property type="term" value="C:nucleus"/>
    <property type="evidence" value="ECO:0007669"/>
    <property type="project" value="UniProtKB-SubCell"/>
</dbReference>
<dbReference type="Pfam" id="PF00628">
    <property type="entry name" value="PHD"/>
    <property type="match status" value="1"/>
</dbReference>
<dbReference type="PROSITE" id="PS50016">
    <property type="entry name" value="ZF_PHD_2"/>
    <property type="match status" value="2"/>
</dbReference>
<dbReference type="InterPro" id="IPR013083">
    <property type="entry name" value="Znf_RING/FYVE/PHD"/>
</dbReference>
<feature type="region of interest" description="Disordered" evidence="10">
    <location>
        <begin position="757"/>
        <end position="795"/>
    </location>
</feature>
<sequence>MAFHVACPITCRRICYCKLGFPEKLRSDAGRRGFMEEIARVQEFFADPRSFRSSADAAATVQVLVPRVSVPVAAPAPEIVGGEGEEVVSAQKKRADLQRKAAAASVAAEDFARRFEAGDVTAEQTGEATGDLTQEDHGSSTAKVMCRMCFSGENEGSTRALKMLSCKSCSKKYHRDCLRSWAQYRDLFHWSSWTCPSCRICEVCRRVGDPNKFMFCRRCDAAYHCYCHQPPHKNVSSGPFLCPKHTRCHSCGSNVSGSGLSTRWFLSYTCCDACGRLFVKGNYCPVCLKVYRDSESTPMVCCDVCQRWVHCQCDDISDEKYQQFQTDGNLHYKCTACRGECYQVKDLSDAVQELWRRRDIADSDLIARLRAVAGLPSQEEMFAISPFSDEEGSGPVILKNVNGRSLKFSLKGLGDKATKGGKEYGKKFSKNSSSNKKYGKKKFYKVGLVGQSVETNENERHREQYLDSNFQDKKVKVLQSYKSEGQMFEPGMEKSDDQPGVLNHGYMKDVVTNEKRTPMFVQLKTNKKQNLHAKESSAKHATNSEIVKGTKLVIHLGSRNRNVTASPKPEAPSYIEQDLAAPNGTEDVGQQTSYDNEVCMPVANDGLIDIDNGKGIKYDNANRSKRAKHGHGEGSLKKQGVSKLGVPETETISSRGNVVEEPERPESNSNTTNPFISGKHSTEKSAAVEASTATTINREAPLKKYSRNSSSSSRSENHFSIQSPPASDALSKDPKPLLKLKFKSPYFENQSSWVSWGEDERSSIKGQRSKRKRPSPSVRENKTDAHSHHKNPKNEVMEANWILQKLGKDAIGKRVEVHQSSDNTWHKGIVSDVIDGTSSLSVRLEDGRFKTVELEKQGVRFVPQKQKRTKLIS</sequence>
<dbReference type="AlphaFoldDB" id="A0AAV9A4F0"/>
<feature type="domain" description="PHD-type" evidence="11">
    <location>
        <begin position="143"/>
        <end position="201"/>
    </location>
</feature>
<keyword evidence="5" id="KW-0862">Zinc</keyword>
<dbReference type="InterPro" id="IPR011011">
    <property type="entry name" value="Znf_FYVE_PHD"/>
</dbReference>
<dbReference type="InterPro" id="IPR001965">
    <property type="entry name" value="Znf_PHD"/>
</dbReference>
<evidence type="ECO:0000256" key="8">
    <source>
        <dbReference type="ARBA" id="ARBA00023242"/>
    </source>
</evidence>
<dbReference type="GO" id="GO:0008270">
    <property type="term" value="F:zinc ion binding"/>
    <property type="evidence" value="ECO:0007669"/>
    <property type="project" value="UniProtKB-KW"/>
</dbReference>
<keyword evidence="3" id="KW-0677">Repeat</keyword>
<feature type="region of interest" description="Disordered" evidence="10">
    <location>
        <begin position="623"/>
        <end position="732"/>
    </location>
</feature>
<dbReference type="PROSITE" id="PS50089">
    <property type="entry name" value="ZF_RING_2"/>
    <property type="match status" value="1"/>
</dbReference>
<dbReference type="FunFam" id="3.30.40.10:FF:000238">
    <property type="entry name" value="PHD finger family protein"/>
    <property type="match status" value="1"/>
</dbReference>
<comment type="subcellular location">
    <subcellularLocation>
        <location evidence="1">Nucleus</location>
    </subcellularLocation>
</comment>
<dbReference type="InterPro" id="IPR019787">
    <property type="entry name" value="Znf_PHD-finger"/>
</dbReference>
<keyword evidence="7" id="KW-0804">Transcription</keyword>
<evidence type="ECO:0000256" key="2">
    <source>
        <dbReference type="ARBA" id="ARBA00022723"/>
    </source>
</evidence>
<protein>
    <submittedName>
        <fullName evidence="13">Uncharacterized protein</fullName>
    </submittedName>
</protein>
<gene>
    <name evidence="13" type="ORF">QJS04_geneDACA010252</name>
</gene>
<reference evidence="13" key="2">
    <citation type="submission" date="2023-06" db="EMBL/GenBank/DDBJ databases">
        <authorList>
            <person name="Ma L."/>
            <person name="Liu K.-W."/>
            <person name="Li Z."/>
            <person name="Hsiao Y.-Y."/>
            <person name="Qi Y."/>
            <person name="Fu T."/>
            <person name="Tang G."/>
            <person name="Zhang D."/>
            <person name="Sun W.-H."/>
            <person name="Liu D.-K."/>
            <person name="Li Y."/>
            <person name="Chen G.-Z."/>
            <person name="Liu X.-D."/>
            <person name="Liao X.-Y."/>
            <person name="Jiang Y.-T."/>
            <person name="Yu X."/>
            <person name="Hao Y."/>
            <person name="Huang J."/>
            <person name="Zhao X.-W."/>
            <person name="Ke S."/>
            <person name="Chen Y.-Y."/>
            <person name="Wu W.-L."/>
            <person name="Hsu J.-L."/>
            <person name="Lin Y.-F."/>
            <person name="Huang M.-D."/>
            <person name="Li C.-Y."/>
            <person name="Huang L."/>
            <person name="Wang Z.-W."/>
            <person name="Zhao X."/>
            <person name="Zhong W.-Y."/>
            <person name="Peng D.-H."/>
            <person name="Ahmad S."/>
            <person name="Lan S."/>
            <person name="Zhang J.-S."/>
            <person name="Tsai W.-C."/>
            <person name="Van De Peer Y."/>
            <person name="Liu Z.-J."/>
        </authorList>
    </citation>
    <scope>NUCLEOTIDE SEQUENCE</scope>
    <source>
        <strain evidence="13">SCP</strain>
        <tissue evidence="13">Leaves</tissue>
    </source>
</reference>
<keyword evidence="8" id="KW-0539">Nucleus</keyword>
<dbReference type="Proteomes" id="UP001179952">
    <property type="component" value="Unassembled WGS sequence"/>
</dbReference>
<dbReference type="InterPro" id="IPR001841">
    <property type="entry name" value="Znf_RING"/>
</dbReference>
<feature type="compositionally biased region" description="Basic and acidic residues" evidence="10">
    <location>
        <begin position="779"/>
        <end position="795"/>
    </location>
</feature>
<organism evidence="13 14">
    <name type="scientific">Acorus gramineus</name>
    <name type="common">Dwarf sweet flag</name>
    <dbReference type="NCBI Taxonomy" id="55184"/>
    <lineage>
        <taxon>Eukaryota</taxon>
        <taxon>Viridiplantae</taxon>
        <taxon>Streptophyta</taxon>
        <taxon>Embryophyta</taxon>
        <taxon>Tracheophyta</taxon>
        <taxon>Spermatophyta</taxon>
        <taxon>Magnoliopsida</taxon>
        <taxon>Liliopsida</taxon>
        <taxon>Acoraceae</taxon>
        <taxon>Acorus</taxon>
    </lineage>
</organism>
<feature type="domain" description="RING-type" evidence="12">
    <location>
        <begin position="146"/>
        <end position="199"/>
    </location>
</feature>
<dbReference type="SUPFAM" id="SSF57903">
    <property type="entry name" value="FYVE/PHD zinc finger"/>
    <property type="match status" value="3"/>
</dbReference>
<keyword evidence="6" id="KW-0805">Transcription regulation</keyword>
<dbReference type="PANTHER" id="PTHR45888">
    <property type="entry name" value="HL01030P-RELATED"/>
    <property type="match status" value="1"/>
</dbReference>
<dbReference type="InterPro" id="IPR019786">
    <property type="entry name" value="Zinc_finger_PHD-type_CS"/>
</dbReference>
<evidence type="ECO:0000256" key="4">
    <source>
        <dbReference type="ARBA" id="ARBA00022771"/>
    </source>
</evidence>
<evidence type="ECO:0000313" key="14">
    <source>
        <dbReference type="Proteomes" id="UP001179952"/>
    </source>
</evidence>
<keyword evidence="2" id="KW-0479">Metal-binding</keyword>
<evidence type="ECO:0000259" key="11">
    <source>
        <dbReference type="PROSITE" id="PS50016"/>
    </source>
</evidence>
<evidence type="ECO:0000256" key="7">
    <source>
        <dbReference type="ARBA" id="ARBA00023163"/>
    </source>
</evidence>
<dbReference type="FunFam" id="3.30.40.10:FF:000638">
    <property type="entry name" value="PHD finger family protein"/>
    <property type="match status" value="1"/>
</dbReference>
<evidence type="ECO:0000313" key="13">
    <source>
        <dbReference type="EMBL" id="KAK1259065.1"/>
    </source>
</evidence>
<accession>A0AAV9A4F0</accession>
<proteinExistence type="predicted"/>
<evidence type="ECO:0000256" key="9">
    <source>
        <dbReference type="PROSITE-ProRule" id="PRU00175"/>
    </source>
</evidence>
<feature type="domain" description="PHD-type" evidence="11">
    <location>
        <begin position="281"/>
        <end position="340"/>
    </location>
</feature>
<keyword evidence="4 9" id="KW-0863">Zinc-finger</keyword>
<evidence type="ECO:0000259" key="12">
    <source>
        <dbReference type="PROSITE" id="PS50089"/>
    </source>
</evidence>
<evidence type="ECO:0000256" key="1">
    <source>
        <dbReference type="ARBA" id="ARBA00004123"/>
    </source>
</evidence>
<evidence type="ECO:0000256" key="10">
    <source>
        <dbReference type="SAM" id="MobiDB-lite"/>
    </source>
</evidence>
<name>A0AAV9A4F0_ACOGR</name>
<dbReference type="EMBL" id="JAUJYN010000012">
    <property type="protein sequence ID" value="KAK1259065.1"/>
    <property type="molecule type" value="Genomic_DNA"/>
</dbReference>
<dbReference type="PROSITE" id="PS01359">
    <property type="entry name" value="ZF_PHD_1"/>
    <property type="match status" value="1"/>
</dbReference>
<dbReference type="Gene3D" id="3.30.40.10">
    <property type="entry name" value="Zinc/RING finger domain, C3HC4 (zinc finger)"/>
    <property type="match status" value="3"/>
</dbReference>
<evidence type="ECO:0000256" key="6">
    <source>
        <dbReference type="ARBA" id="ARBA00023015"/>
    </source>
</evidence>
<evidence type="ECO:0000256" key="5">
    <source>
        <dbReference type="ARBA" id="ARBA00022833"/>
    </source>
</evidence>
<evidence type="ECO:0000256" key="3">
    <source>
        <dbReference type="ARBA" id="ARBA00022737"/>
    </source>
</evidence>
<dbReference type="PANTHER" id="PTHR45888:SF4">
    <property type="entry name" value="PHD FINGER PROTEIN 10"/>
    <property type="match status" value="1"/>
</dbReference>
<comment type="caution">
    <text evidence="13">The sequence shown here is derived from an EMBL/GenBank/DDBJ whole genome shotgun (WGS) entry which is preliminary data.</text>
</comment>